<dbReference type="AlphaFoldDB" id="A0A2L1U863"/>
<name>A0A2L1U863_9BACL</name>
<dbReference type="EMBL" id="CP019655">
    <property type="protein sequence ID" value="AVF24354.1"/>
    <property type="molecule type" value="Genomic_DNA"/>
</dbReference>
<accession>A0A2L1U863</accession>
<dbReference type="Proteomes" id="UP000239833">
    <property type="component" value="Chromosome"/>
</dbReference>
<evidence type="ECO:0000313" key="1">
    <source>
        <dbReference type="EMBL" id="AVF24354.1"/>
    </source>
</evidence>
<evidence type="ECO:0000313" key="2">
    <source>
        <dbReference type="Proteomes" id="UP000239833"/>
    </source>
</evidence>
<organism evidence="1 2">
    <name type="scientific">Paenibacillus larvae subsp. larvae</name>
    <dbReference type="NCBI Taxonomy" id="147375"/>
    <lineage>
        <taxon>Bacteria</taxon>
        <taxon>Bacillati</taxon>
        <taxon>Bacillota</taxon>
        <taxon>Bacilli</taxon>
        <taxon>Bacillales</taxon>
        <taxon>Paenibacillaceae</taxon>
        <taxon>Paenibacillus</taxon>
    </lineage>
</organism>
<protein>
    <submittedName>
        <fullName evidence="1">Uncharacterized protein</fullName>
    </submittedName>
</protein>
<sequence length="30" mass="3477">MFLQVGHTLFAKLGVPPVHKVWLIKEKTMK</sequence>
<proteinExistence type="predicted"/>
<gene>
    <name evidence="1" type="ORF">ERICIII_00088</name>
</gene>
<reference evidence="2" key="1">
    <citation type="submission" date="2017-02" db="EMBL/GenBank/DDBJ databases">
        <title>Delineation of Paenibacillus larvae strains originating from foulbrood outbreaks.</title>
        <authorList>
            <person name="Beims H."/>
            <person name="Bunk B."/>
            <person name="Sproeer C."/>
            <person name="Mohr K.I."/>
            <person name="Pradella S."/>
            <person name="Guenther G."/>
            <person name="Rohde M."/>
            <person name="von der Ohe W."/>
            <person name="Steinert M."/>
        </authorList>
    </citation>
    <scope>NUCLEOTIDE SEQUENCE [LARGE SCALE GENOMIC DNA]</scope>
    <source>
        <strain evidence="2">Eric_III</strain>
    </source>
</reference>